<dbReference type="Proteomes" id="UP000233551">
    <property type="component" value="Unassembled WGS sequence"/>
</dbReference>
<protein>
    <submittedName>
        <fullName evidence="1">Uncharacterized protein</fullName>
    </submittedName>
</protein>
<keyword evidence="2" id="KW-1185">Reference proteome</keyword>
<reference evidence="1 2" key="1">
    <citation type="submission" date="2017-11" db="EMBL/GenBank/DDBJ databases">
        <title>De-novo sequencing of pomegranate (Punica granatum L.) genome.</title>
        <authorList>
            <person name="Akparov Z."/>
            <person name="Amiraslanov A."/>
            <person name="Hajiyeva S."/>
            <person name="Abbasov M."/>
            <person name="Kaur K."/>
            <person name="Hamwieh A."/>
            <person name="Solovyev V."/>
            <person name="Salamov A."/>
            <person name="Braich B."/>
            <person name="Kosarev P."/>
            <person name="Mahmoud A."/>
            <person name="Hajiyev E."/>
            <person name="Babayeva S."/>
            <person name="Izzatullayeva V."/>
            <person name="Mammadov A."/>
            <person name="Mammadov A."/>
            <person name="Sharifova S."/>
            <person name="Ojaghi J."/>
            <person name="Eynullazada K."/>
            <person name="Bayramov B."/>
            <person name="Abdulazimova A."/>
            <person name="Shahmuradov I."/>
        </authorList>
    </citation>
    <scope>NUCLEOTIDE SEQUENCE [LARGE SCALE GENOMIC DNA]</scope>
    <source>
        <strain evidence="2">cv. AG2017</strain>
        <tissue evidence="1">Leaf</tissue>
    </source>
</reference>
<dbReference type="EMBL" id="PGOL01004385">
    <property type="protein sequence ID" value="PKI37449.1"/>
    <property type="molecule type" value="Genomic_DNA"/>
</dbReference>
<evidence type="ECO:0000313" key="1">
    <source>
        <dbReference type="EMBL" id="PKI37449.1"/>
    </source>
</evidence>
<dbReference type="AlphaFoldDB" id="A0A2I0I0E8"/>
<proteinExistence type="predicted"/>
<gene>
    <name evidence="1" type="ORF">CRG98_042164</name>
</gene>
<comment type="caution">
    <text evidence="1">The sequence shown here is derived from an EMBL/GenBank/DDBJ whole genome shotgun (WGS) entry which is preliminary data.</text>
</comment>
<evidence type="ECO:0000313" key="2">
    <source>
        <dbReference type="Proteomes" id="UP000233551"/>
    </source>
</evidence>
<name>A0A2I0I0E8_PUNGR</name>
<accession>A0A2I0I0E8</accession>
<sequence length="149" mass="17323">MEGGRGFQLICEDFSFSKRRFWTNWAAEELGRIGPSWARLGRTGLLDRTGPRFGLDWAELDWDLDWAERAEIRAGLALNWTGPNQTDGLDRWTWAESLGCWLSLGDVMNFLRRDLESVANYQDRTLSSIWRQLEWFGFVGVWQGVLLFT</sequence>
<organism evidence="1 2">
    <name type="scientific">Punica granatum</name>
    <name type="common">Pomegranate</name>
    <dbReference type="NCBI Taxonomy" id="22663"/>
    <lineage>
        <taxon>Eukaryota</taxon>
        <taxon>Viridiplantae</taxon>
        <taxon>Streptophyta</taxon>
        <taxon>Embryophyta</taxon>
        <taxon>Tracheophyta</taxon>
        <taxon>Spermatophyta</taxon>
        <taxon>Magnoliopsida</taxon>
        <taxon>eudicotyledons</taxon>
        <taxon>Gunneridae</taxon>
        <taxon>Pentapetalae</taxon>
        <taxon>rosids</taxon>
        <taxon>malvids</taxon>
        <taxon>Myrtales</taxon>
        <taxon>Lythraceae</taxon>
        <taxon>Punica</taxon>
    </lineage>
</organism>